<accession>A0A813YBW9</accession>
<evidence type="ECO:0000256" key="5">
    <source>
        <dbReference type="SAM" id="Phobius"/>
    </source>
</evidence>
<evidence type="ECO:0000256" key="3">
    <source>
        <dbReference type="ARBA" id="ARBA00022989"/>
    </source>
</evidence>
<dbReference type="InterPro" id="IPR036259">
    <property type="entry name" value="MFS_trans_sf"/>
</dbReference>
<keyword evidence="2 5" id="KW-0812">Transmembrane</keyword>
<dbReference type="PANTHER" id="PTHR24064">
    <property type="entry name" value="SOLUTE CARRIER FAMILY 22 MEMBER"/>
    <property type="match status" value="1"/>
</dbReference>
<protein>
    <submittedName>
        <fullName evidence="6">Uncharacterized protein</fullName>
    </submittedName>
</protein>
<evidence type="ECO:0000313" key="7">
    <source>
        <dbReference type="Proteomes" id="UP000663889"/>
    </source>
</evidence>
<dbReference type="Proteomes" id="UP000663889">
    <property type="component" value="Unassembled WGS sequence"/>
</dbReference>
<evidence type="ECO:0000313" key="6">
    <source>
        <dbReference type="EMBL" id="CAF0881972.1"/>
    </source>
</evidence>
<gene>
    <name evidence="6" type="ORF">SEV965_LOCUS4668</name>
</gene>
<dbReference type="Pfam" id="PF00083">
    <property type="entry name" value="Sugar_tr"/>
    <property type="match status" value="1"/>
</dbReference>
<dbReference type="Gene3D" id="1.20.1250.20">
    <property type="entry name" value="MFS general substrate transporter like domains"/>
    <property type="match status" value="1"/>
</dbReference>
<keyword evidence="3 5" id="KW-1133">Transmembrane helix</keyword>
<dbReference type="EMBL" id="CAJNOU010000136">
    <property type="protein sequence ID" value="CAF0881972.1"/>
    <property type="molecule type" value="Genomic_DNA"/>
</dbReference>
<dbReference type="SUPFAM" id="SSF103473">
    <property type="entry name" value="MFS general substrate transporter"/>
    <property type="match status" value="1"/>
</dbReference>
<proteinExistence type="predicted"/>
<evidence type="ECO:0000256" key="1">
    <source>
        <dbReference type="ARBA" id="ARBA00004141"/>
    </source>
</evidence>
<dbReference type="GO" id="GO:0016020">
    <property type="term" value="C:membrane"/>
    <property type="evidence" value="ECO:0007669"/>
    <property type="project" value="UniProtKB-SubCell"/>
</dbReference>
<name>A0A813YBW9_9BILA</name>
<keyword evidence="4 5" id="KW-0472">Membrane</keyword>
<comment type="subcellular location">
    <subcellularLocation>
        <location evidence="1">Membrane</location>
        <topology evidence="1">Multi-pass membrane protein</topology>
    </subcellularLocation>
</comment>
<reference evidence="6" key="1">
    <citation type="submission" date="2021-02" db="EMBL/GenBank/DDBJ databases">
        <authorList>
            <person name="Nowell W R."/>
        </authorList>
    </citation>
    <scope>NUCLEOTIDE SEQUENCE</scope>
</reference>
<feature type="transmembrane region" description="Helical" evidence="5">
    <location>
        <begin position="143"/>
        <end position="163"/>
    </location>
</feature>
<organism evidence="6 7">
    <name type="scientific">Rotaria sordida</name>
    <dbReference type="NCBI Taxonomy" id="392033"/>
    <lineage>
        <taxon>Eukaryota</taxon>
        <taxon>Metazoa</taxon>
        <taxon>Spiralia</taxon>
        <taxon>Gnathifera</taxon>
        <taxon>Rotifera</taxon>
        <taxon>Eurotatoria</taxon>
        <taxon>Bdelloidea</taxon>
        <taxon>Philodinida</taxon>
        <taxon>Philodinidae</taxon>
        <taxon>Rotaria</taxon>
    </lineage>
</organism>
<feature type="transmembrane region" description="Helical" evidence="5">
    <location>
        <begin position="170"/>
        <end position="190"/>
    </location>
</feature>
<dbReference type="AlphaFoldDB" id="A0A813YBW9"/>
<dbReference type="GO" id="GO:0022857">
    <property type="term" value="F:transmembrane transporter activity"/>
    <property type="evidence" value="ECO:0007669"/>
    <property type="project" value="InterPro"/>
</dbReference>
<comment type="caution">
    <text evidence="6">The sequence shown here is derived from an EMBL/GenBank/DDBJ whole genome shotgun (WGS) entry which is preliminary data.</text>
</comment>
<evidence type="ECO:0000256" key="4">
    <source>
        <dbReference type="ARBA" id="ARBA00023136"/>
    </source>
</evidence>
<evidence type="ECO:0000256" key="2">
    <source>
        <dbReference type="ARBA" id="ARBA00022692"/>
    </source>
</evidence>
<sequence length="299" mass="35033">MKFDDFLKLINDWGKFQKVKYTIICLTYMLPAIMVYTYSFTAATPNFRCRNPLQWLNDSYSTISNSIFNEEYRPTKEQCLSNKKSISLKECQRCFIRSTSINNQSIDDTLKSCQSYVFDRQYYKETLTEKWTMVCNRVSYRSWVQMIFFVGYMVGSILFGILADKYGRRPIMSVSFILMSFSGLLCTFAPQQSFEFWPSYIIFILARFLLACSTRGISVSGFVLASEIGIQQNQCLYLKRINRESHRNISGECDLKQKFVYIKTNTFITKNQLYISACVTLKNKRTNSTMNSNSRKRNF</sequence>
<feature type="transmembrane region" description="Helical" evidence="5">
    <location>
        <begin position="21"/>
        <end position="40"/>
    </location>
</feature>
<dbReference type="InterPro" id="IPR005828">
    <property type="entry name" value="MFS_sugar_transport-like"/>
</dbReference>